<dbReference type="Proteomes" id="UP001430356">
    <property type="component" value="Unassembled WGS sequence"/>
</dbReference>
<dbReference type="SUPFAM" id="SSF50978">
    <property type="entry name" value="WD40 repeat-like"/>
    <property type="match status" value="1"/>
</dbReference>
<dbReference type="GO" id="GO:0000027">
    <property type="term" value="P:ribosomal large subunit assembly"/>
    <property type="evidence" value="ECO:0007669"/>
    <property type="project" value="TreeGrafter"/>
</dbReference>
<keyword evidence="2" id="KW-0677">Repeat</keyword>
<feature type="compositionally biased region" description="Low complexity" evidence="5">
    <location>
        <begin position="85"/>
        <end position="107"/>
    </location>
</feature>
<evidence type="ECO:0000313" key="7">
    <source>
        <dbReference type="Proteomes" id="UP001430356"/>
    </source>
</evidence>
<feature type="repeat" description="WD" evidence="4">
    <location>
        <begin position="461"/>
        <end position="502"/>
    </location>
</feature>
<sequence length="716" mass="74175">MGCVLSNAAADSVAASPSGSVPAGRHRKGELGSAHGSIAAADGGRPLSVAGAAAHRGGPSPADSDKADLVSSSGGEGRPPKMEDIAANINASSSSRRSSPAHGSSASETANPFSPMPVVRQHGAAARGSGGGAQQLRLHPQLAAAAGRSSVADCSPVAAANPTLGWPGTSPVTPAHTGSGMHLARPPAQPHVPRAGSLSISAELQHTRESLLSDISANLSAVSTTLHSSQDCNSPSMGNAGEGRSSVVNALFRNGDDLEAQRQQAPLSIEEDLFIYDDIIISKDEARTKHWRLAGRKPAPSVSVDAGGDSSGGAPVGGASGGGGGGGGAAGKKFFSFNDFGVCVDEMDLMPLTAPAAGAVAPLHRESLVKTNTEGLRGMTVSNRPTKAPNTVAHYLLQSRTSQAKADRPLRGFRATPLLGHATRVKCIALSPAEADFASCSNEDASITLSNLGVGSEVGIFTGHQDTIINATFSPDGKYLATTSKDKTMILWDVMTTKNLLTFAHPKVVICCCFGPDSKYLVSGCQDRVCRLWDTKRGREWLSYTGHEGIIIAIAFSPDGNYVCSASADKSLRVWSATTAKARFHLLGHVGIILSCSYSADGRHIISNDESLLRVWSAEDGTCKLSLSPVDIAGAAPPHHRAPKLGWTLSSAAPGAFTRYILVACNNRFVYVLDIETGREVTSAFCKAPVYCLTAGSFEKMACGDSFGNIYILSLT</sequence>
<dbReference type="InterPro" id="IPR001680">
    <property type="entry name" value="WD40_rpt"/>
</dbReference>
<evidence type="ECO:0000256" key="1">
    <source>
        <dbReference type="ARBA" id="ARBA00022574"/>
    </source>
</evidence>
<dbReference type="PROSITE" id="PS50082">
    <property type="entry name" value="WD_REPEATS_2"/>
    <property type="match status" value="3"/>
</dbReference>
<feature type="region of interest" description="Disordered" evidence="5">
    <location>
        <begin position="297"/>
        <end position="325"/>
    </location>
</feature>
<keyword evidence="1 4" id="KW-0853">WD repeat</keyword>
<keyword evidence="3" id="KW-0689">Ribosomal protein</keyword>
<feature type="compositionally biased region" description="Low complexity" evidence="5">
    <location>
        <begin position="8"/>
        <end position="23"/>
    </location>
</feature>
<dbReference type="CDD" id="cd00200">
    <property type="entry name" value="WD40"/>
    <property type="match status" value="1"/>
</dbReference>
<dbReference type="GO" id="GO:0005840">
    <property type="term" value="C:ribosome"/>
    <property type="evidence" value="ECO:0007669"/>
    <property type="project" value="UniProtKB-KW"/>
</dbReference>
<feature type="repeat" description="WD" evidence="4">
    <location>
        <begin position="502"/>
        <end position="543"/>
    </location>
</feature>
<comment type="caution">
    <text evidence="6">The sequence shown here is derived from an EMBL/GenBank/DDBJ whole genome shotgun (WGS) entry which is preliminary data.</text>
</comment>
<dbReference type="PROSITE" id="PS00678">
    <property type="entry name" value="WD_REPEATS_1"/>
    <property type="match status" value="2"/>
</dbReference>
<name>A0AAW0EM41_9TRYP</name>
<dbReference type="SMART" id="SM00320">
    <property type="entry name" value="WD40"/>
    <property type="match status" value="5"/>
</dbReference>
<feature type="region of interest" description="Disordered" evidence="5">
    <location>
        <begin position="174"/>
        <end position="194"/>
    </location>
</feature>
<feature type="compositionally biased region" description="Gly residues" evidence="5">
    <location>
        <begin position="309"/>
        <end position="325"/>
    </location>
</feature>
<reference evidence="6 7" key="1">
    <citation type="journal article" date="2021" name="MBio">
        <title>A New Model Trypanosomatid, Novymonas esmeraldas: Genomic Perception of Its 'Candidatus Pandoraea novymonadis' Endosymbiont.</title>
        <authorList>
            <person name="Zakharova A."/>
            <person name="Saura A."/>
            <person name="Butenko A."/>
            <person name="Podesvova L."/>
            <person name="Warmusova S."/>
            <person name="Kostygov A.Y."/>
            <person name="Nenarokova A."/>
            <person name="Lukes J."/>
            <person name="Opperdoes F.R."/>
            <person name="Yurchenko V."/>
        </authorList>
    </citation>
    <scope>NUCLEOTIDE SEQUENCE [LARGE SCALE GENOMIC DNA]</scope>
    <source>
        <strain evidence="6 7">E262AT.01</strain>
    </source>
</reference>
<evidence type="ECO:0000256" key="3">
    <source>
        <dbReference type="ARBA" id="ARBA00022980"/>
    </source>
</evidence>
<evidence type="ECO:0000313" key="6">
    <source>
        <dbReference type="EMBL" id="KAK7195107.1"/>
    </source>
</evidence>
<dbReference type="InterPro" id="IPR019775">
    <property type="entry name" value="WD40_repeat_CS"/>
</dbReference>
<feature type="repeat" description="WD" evidence="4">
    <location>
        <begin position="544"/>
        <end position="585"/>
    </location>
</feature>
<organism evidence="6 7">
    <name type="scientific">Novymonas esmeraldas</name>
    <dbReference type="NCBI Taxonomy" id="1808958"/>
    <lineage>
        <taxon>Eukaryota</taxon>
        <taxon>Discoba</taxon>
        <taxon>Euglenozoa</taxon>
        <taxon>Kinetoplastea</taxon>
        <taxon>Metakinetoplastina</taxon>
        <taxon>Trypanosomatida</taxon>
        <taxon>Trypanosomatidae</taxon>
        <taxon>Novymonas</taxon>
    </lineage>
</organism>
<dbReference type="EMBL" id="JAECZO010000047">
    <property type="protein sequence ID" value="KAK7195107.1"/>
    <property type="molecule type" value="Genomic_DNA"/>
</dbReference>
<proteinExistence type="predicted"/>
<gene>
    <name evidence="6" type="ORF">NESM_000434100</name>
</gene>
<accession>A0AAW0EM41</accession>
<dbReference type="Gene3D" id="2.130.10.10">
    <property type="entry name" value="YVTN repeat-like/Quinoprotein amine dehydrogenase"/>
    <property type="match status" value="2"/>
</dbReference>
<dbReference type="GO" id="GO:0005730">
    <property type="term" value="C:nucleolus"/>
    <property type="evidence" value="ECO:0007669"/>
    <property type="project" value="TreeGrafter"/>
</dbReference>
<dbReference type="InterPro" id="IPR015943">
    <property type="entry name" value="WD40/YVTN_repeat-like_dom_sf"/>
</dbReference>
<dbReference type="PANTHER" id="PTHR19848:SF8">
    <property type="entry name" value="F-BOX AND WD REPEAT DOMAIN CONTAINING 7"/>
    <property type="match status" value="1"/>
</dbReference>
<dbReference type="AlphaFoldDB" id="A0AAW0EM41"/>
<feature type="region of interest" description="Disordered" evidence="5">
    <location>
        <begin position="1"/>
        <end position="116"/>
    </location>
</feature>
<keyword evidence="7" id="KW-1185">Reference proteome</keyword>
<dbReference type="InterPro" id="IPR036322">
    <property type="entry name" value="WD40_repeat_dom_sf"/>
</dbReference>
<evidence type="ECO:0000256" key="4">
    <source>
        <dbReference type="PROSITE-ProRule" id="PRU00221"/>
    </source>
</evidence>
<evidence type="ECO:0000256" key="5">
    <source>
        <dbReference type="SAM" id="MobiDB-lite"/>
    </source>
</evidence>
<protein>
    <submittedName>
        <fullName evidence="6">WD domain, G-beta repeat</fullName>
    </submittedName>
</protein>
<keyword evidence="3" id="KW-0687">Ribonucleoprotein</keyword>
<dbReference type="PANTHER" id="PTHR19848">
    <property type="entry name" value="WD40 REPEAT PROTEIN"/>
    <property type="match status" value="1"/>
</dbReference>
<dbReference type="PROSITE" id="PS50294">
    <property type="entry name" value="WD_REPEATS_REGION"/>
    <property type="match status" value="3"/>
</dbReference>
<evidence type="ECO:0000256" key="2">
    <source>
        <dbReference type="ARBA" id="ARBA00022737"/>
    </source>
</evidence>
<dbReference type="Pfam" id="PF00400">
    <property type="entry name" value="WD40"/>
    <property type="match status" value="4"/>
</dbReference>